<dbReference type="Proteomes" id="UP000663880">
    <property type="component" value="Unassembled WGS sequence"/>
</dbReference>
<comment type="caution">
    <text evidence="2">The sequence shown here is derived from an EMBL/GenBank/DDBJ whole genome shotgun (WGS) entry which is preliminary data.</text>
</comment>
<protein>
    <submittedName>
        <fullName evidence="2">Uncharacterized protein</fullName>
    </submittedName>
</protein>
<organism evidence="2 3">
    <name type="scientific">Pieris macdunnoughi</name>
    <dbReference type="NCBI Taxonomy" id="345717"/>
    <lineage>
        <taxon>Eukaryota</taxon>
        <taxon>Metazoa</taxon>
        <taxon>Ecdysozoa</taxon>
        <taxon>Arthropoda</taxon>
        <taxon>Hexapoda</taxon>
        <taxon>Insecta</taxon>
        <taxon>Pterygota</taxon>
        <taxon>Neoptera</taxon>
        <taxon>Endopterygota</taxon>
        <taxon>Lepidoptera</taxon>
        <taxon>Glossata</taxon>
        <taxon>Ditrysia</taxon>
        <taxon>Papilionoidea</taxon>
        <taxon>Pieridae</taxon>
        <taxon>Pierinae</taxon>
        <taxon>Pieris</taxon>
    </lineage>
</organism>
<feature type="region of interest" description="Disordered" evidence="1">
    <location>
        <begin position="56"/>
        <end position="120"/>
    </location>
</feature>
<accession>A0A821W3Y7</accession>
<evidence type="ECO:0000313" key="3">
    <source>
        <dbReference type="Proteomes" id="UP000663880"/>
    </source>
</evidence>
<dbReference type="EMBL" id="CAJOBZ010000053">
    <property type="protein sequence ID" value="CAF4919961.1"/>
    <property type="molecule type" value="Genomic_DNA"/>
</dbReference>
<gene>
    <name evidence="2" type="ORF">PMACD_LOCUS12928</name>
</gene>
<name>A0A821W3Y7_9NEOP</name>
<evidence type="ECO:0000313" key="2">
    <source>
        <dbReference type="EMBL" id="CAF4919961.1"/>
    </source>
</evidence>
<feature type="compositionally biased region" description="Polar residues" evidence="1">
    <location>
        <begin position="86"/>
        <end position="96"/>
    </location>
</feature>
<sequence length="149" mass="16624">MWIWSFKKTMEKDSGYLEKGIENTGHHSKATISHVTELIRGRKVVNKPGAQILVTSQRDNAEDAPEIDVPPTFDDNPEIDFPTMPEVSSPSTFNKSPKSKDNVSAFKYNQPVPSTSGLLTKHQTDSDECAFELFGLQGVGIRSRIFKEP</sequence>
<evidence type="ECO:0000256" key="1">
    <source>
        <dbReference type="SAM" id="MobiDB-lite"/>
    </source>
</evidence>
<keyword evidence="3" id="KW-1185">Reference proteome</keyword>
<dbReference type="AlphaFoldDB" id="A0A821W3Y7"/>
<proteinExistence type="predicted"/>
<reference evidence="2" key="1">
    <citation type="submission" date="2021-02" db="EMBL/GenBank/DDBJ databases">
        <authorList>
            <person name="Steward A R."/>
        </authorList>
    </citation>
    <scope>NUCLEOTIDE SEQUENCE</scope>
</reference>